<feature type="compositionally biased region" description="Basic residues" evidence="1">
    <location>
        <begin position="49"/>
        <end position="60"/>
    </location>
</feature>
<evidence type="ECO:0000256" key="1">
    <source>
        <dbReference type="SAM" id="MobiDB-lite"/>
    </source>
</evidence>
<sequence>MKLTPIKLRGRGRKKSWAPPNPKRFKRAAREDEEGQDSAIQRDGDGQQRQRKRIKAKKPGPRIEQLPAEILERIFIASENLNFPRSSLRIGFMLSARSLLSELLVAAFTPTWDLWFGCPKQLVHSYAGWEQDAARFGGNPNFQSAVLACSWANLSLLLDAQQVWYRRHGAGRYYQHIPDSSRIVQSLRREHLRRSINEERQFHAREGGFDHGKDVKNCFNEDWEEFKMIHQLTRYDFRFFVKHIQCNSSFLEIHPLTRIPNLLLTGPFDWEKAKWLYWLIRAGARLSHEQTWELTIRGYESFMKLDDPALALHLLPMFFRLGVFGLHWPEQLIEEKLDEALHQTSDGSMLADSARVWTTAENMIVFSIRSRDRSRG</sequence>
<evidence type="ECO:0000313" key="2">
    <source>
        <dbReference type="EMBL" id="KAK3393095.1"/>
    </source>
</evidence>
<dbReference type="EMBL" id="JAULSW010000001">
    <property type="protein sequence ID" value="KAK3393095.1"/>
    <property type="molecule type" value="Genomic_DNA"/>
</dbReference>
<accession>A0AAE0P4H2</accession>
<dbReference type="Proteomes" id="UP001285441">
    <property type="component" value="Unassembled WGS sequence"/>
</dbReference>
<reference evidence="2" key="1">
    <citation type="journal article" date="2023" name="Mol. Phylogenet. Evol.">
        <title>Genome-scale phylogeny and comparative genomics of the fungal order Sordariales.</title>
        <authorList>
            <person name="Hensen N."/>
            <person name="Bonometti L."/>
            <person name="Westerberg I."/>
            <person name="Brannstrom I.O."/>
            <person name="Guillou S."/>
            <person name="Cros-Aarteil S."/>
            <person name="Calhoun S."/>
            <person name="Haridas S."/>
            <person name="Kuo A."/>
            <person name="Mondo S."/>
            <person name="Pangilinan J."/>
            <person name="Riley R."/>
            <person name="LaButti K."/>
            <person name="Andreopoulos B."/>
            <person name="Lipzen A."/>
            <person name="Chen C."/>
            <person name="Yan M."/>
            <person name="Daum C."/>
            <person name="Ng V."/>
            <person name="Clum A."/>
            <person name="Steindorff A."/>
            <person name="Ohm R.A."/>
            <person name="Martin F."/>
            <person name="Silar P."/>
            <person name="Natvig D.O."/>
            <person name="Lalanne C."/>
            <person name="Gautier V."/>
            <person name="Ament-Velasquez S.L."/>
            <person name="Kruys A."/>
            <person name="Hutchinson M.I."/>
            <person name="Powell A.J."/>
            <person name="Barry K."/>
            <person name="Miller A.N."/>
            <person name="Grigoriev I.V."/>
            <person name="Debuchy R."/>
            <person name="Gladieux P."/>
            <person name="Hiltunen Thoren M."/>
            <person name="Johannesson H."/>
        </authorList>
    </citation>
    <scope>NUCLEOTIDE SEQUENCE</scope>
    <source>
        <strain evidence="2">CBS 232.78</strain>
    </source>
</reference>
<dbReference type="AlphaFoldDB" id="A0AAE0P4H2"/>
<gene>
    <name evidence="2" type="ORF">B0H63DRAFT_9933</name>
</gene>
<organism evidence="2 3">
    <name type="scientific">Podospora didyma</name>
    <dbReference type="NCBI Taxonomy" id="330526"/>
    <lineage>
        <taxon>Eukaryota</taxon>
        <taxon>Fungi</taxon>
        <taxon>Dikarya</taxon>
        <taxon>Ascomycota</taxon>
        <taxon>Pezizomycotina</taxon>
        <taxon>Sordariomycetes</taxon>
        <taxon>Sordariomycetidae</taxon>
        <taxon>Sordariales</taxon>
        <taxon>Podosporaceae</taxon>
        <taxon>Podospora</taxon>
    </lineage>
</organism>
<comment type="caution">
    <text evidence="2">The sequence shown here is derived from an EMBL/GenBank/DDBJ whole genome shotgun (WGS) entry which is preliminary data.</text>
</comment>
<reference evidence="2" key="2">
    <citation type="submission" date="2023-06" db="EMBL/GenBank/DDBJ databases">
        <authorList>
            <consortium name="Lawrence Berkeley National Laboratory"/>
            <person name="Haridas S."/>
            <person name="Hensen N."/>
            <person name="Bonometti L."/>
            <person name="Westerberg I."/>
            <person name="Brannstrom I.O."/>
            <person name="Guillou S."/>
            <person name="Cros-Aarteil S."/>
            <person name="Calhoun S."/>
            <person name="Kuo A."/>
            <person name="Mondo S."/>
            <person name="Pangilinan J."/>
            <person name="Riley R."/>
            <person name="LaButti K."/>
            <person name="Andreopoulos B."/>
            <person name="Lipzen A."/>
            <person name="Chen C."/>
            <person name="Yanf M."/>
            <person name="Daum C."/>
            <person name="Ng V."/>
            <person name="Clum A."/>
            <person name="Steindorff A."/>
            <person name="Ohm R."/>
            <person name="Martin F."/>
            <person name="Silar P."/>
            <person name="Natvig D."/>
            <person name="Lalanne C."/>
            <person name="Gautier V."/>
            <person name="Ament-velasquez S.L."/>
            <person name="Kruys A."/>
            <person name="Hutchinson M.I."/>
            <person name="Powell A.J."/>
            <person name="Barry K."/>
            <person name="Miller A.N."/>
            <person name="Grigoriev I.V."/>
            <person name="Debuchy R."/>
            <person name="Gladieux P."/>
            <person name="Thoren M.H."/>
            <person name="Johannesson H."/>
        </authorList>
    </citation>
    <scope>NUCLEOTIDE SEQUENCE</scope>
    <source>
        <strain evidence="2">CBS 232.78</strain>
    </source>
</reference>
<feature type="region of interest" description="Disordered" evidence="1">
    <location>
        <begin position="1"/>
        <end position="61"/>
    </location>
</feature>
<evidence type="ECO:0000313" key="3">
    <source>
        <dbReference type="Proteomes" id="UP001285441"/>
    </source>
</evidence>
<proteinExistence type="predicted"/>
<keyword evidence="3" id="KW-1185">Reference proteome</keyword>
<protein>
    <submittedName>
        <fullName evidence="2">Uncharacterized protein</fullName>
    </submittedName>
</protein>
<name>A0AAE0P4H2_9PEZI</name>